<sequence>MENRTTVIRGFLNHRQHYSSHSHRRHRQWVLVLCKVWLEVEADATQTAYCLTGHRIDLSWLAGFEPLGADSTDGDSSGSEGVLRISEMATMAIKVPSIPLSTTRRRLLVGKAEFDKSERRLALELNAVSGEVERLERKEGNVVGKPSAFRVWGHKHSPGLSHADAESDWSMVDWTGLSIIFSGREVH</sequence>
<accession>A0A5M8PTJ9</accession>
<proteinExistence type="predicted"/>
<evidence type="ECO:0000313" key="2">
    <source>
        <dbReference type="Proteomes" id="UP000324767"/>
    </source>
</evidence>
<evidence type="ECO:0000313" key="1">
    <source>
        <dbReference type="EMBL" id="KAA6412860.1"/>
    </source>
</evidence>
<comment type="caution">
    <text evidence="1">The sequence shown here is derived from an EMBL/GenBank/DDBJ whole genome shotgun (WGS) entry which is preliminary data.</text>
</comment>
<reference evidence="1 2" key="1">
    <citation type="submission" date="2019-09" db="EMBL/GenBank/DDBJ databases">
        <title>The hologenome of the rock-dwelling lichen Lasallia pustulata.</title>
        <authorList>
            <person name="Greshake Tzovaras B."/>
            <person name="Segers F."/>
            <person name="Bicker A."/>
            <person name="Dal Grande F."/>
            <person name="Otte J."/>
            <person name="Hankeln T."/>
            <person name="Schmitt I."/>
            <person name="Ebersberger I."/>
        </authorList>
    </citation>
    <scope>NUCLEOTIDE SEQUENCE [LARGE SCALE GENOMIC DNA]</scope>
    <source>
        <strain evidence="1">A1-1</strain>
    </source>
</reference>
<protein>
    <submittedName>
        <fullName evidence="1">Uncharacterized protein</fullName>
    </submittedName>
</protein>
<gene>
    <name evidence="1" type="ORF">FRX48_03853</name>
</gene>
<dbReference type="Proteomes" id="UP000324767">
    <property type="component" value="Unassembled WGS sequence"/>
</dbReference>
<dbReference type="AlphaFoldDB" id="A0A5M8PTJ9"/>
<organism evidence="1 2">
    <name type="scientific">Lasallia pustulata</name>
    <dbReference type="NCBI Taxonomy" id="136370"/>
    <lineage>
        <taxon>Eukaryota</taxon>
        <taxon>Fungi</taxon>
        <taxon>Dikarya</taxon>
        <taxon>Ascomycota</taxon>
        <taxon>Pezizomycotina</taxon>
        <taxon>Lecanoromycetes</taxon>
        <taxon>OSLEUM clade</taxon>
        <taxon>Umbilicariomycetidae</taxon>
        <taxon>Umbilicariales</taxon>
        <taxon>Umbilicariaceae</taxon>
        <taxon>Lasallia</taxon>
    </lineage>
</organism>
<name>A0A5M8PTJ9_9LECA</name>
<dbReference type="EMBL" id="VXIT01000005">
    <property type="protein sequence ID" value="KAA6412860.1"/>
    <property type="molecule type" value="Genomic_DNA"/>
</dbReference>